<sequence>MLFIFLSFVLYVQSLNISMKILGGQLSGLNRVLILTCKEPLLLMEHLPFCVVAIQSTYIKKPEVLLGRGTEDVVVDIDLGREGRANKISRRQAIISMDKVGSFHLKNLGKFSISVNNKEVAPGQSLSLNSGCLIEIRGMPFIFETNKTCTKWYLDSVSKEKPNS</sequence>
<dbReference type="Proteomes" id="UP001163603">
    <property type="component" value="Chromosome 10"/>
</dbReference>
<gene>
    <name evidence="1" type="ORF">Pint_09057</name>
</gene>
<evidence type="ECO:0000313" key="2">
    <source>
        <dbReference type="Proteomes" id="UP001163603"/>
    </source>
</evidence>
<name>A0ACC0XTL9_9ROSI</name>
<comment type="caution">
    <text evidence="1">The sequence shown here is derived from an EMBL/GenBank/DDBJ whole genome shotgun (WGS) entry which is preliminary data.</text>
</comment>
<evidence type="ECO:0000313" key="1">
    <source>
        <dbReference type="EMBL" id="KAJ0024113.1"/>
    </source>
</evidence>
<protein>
    <submittedName>
        <fullName evidence="1">Uncharacterized protein</fullName>
    </submittedName>
</protein>
<dbReference type="EMBL" id="CM047745">
    <property type="protein sequence ID" value="KAJ0024113.1"/>
    <property type="molecule type" value="Genomic_DNA"/>
</dbReference>
<accession>A0ACC0XTL9</accession>
<reference evidence="2" key="1">
    <citation type="journal article" date="2023" name="G3 (Bethesda)">
        <title>Genome assembly and association tests identify interacting loci associated with vigor, precocity, and sex in interspecific pistachio rootstocks.</title>
        <authorList>
            <person name="Palmer W."/>
            <person name="Jacygrad E."/>
            <person name="Sagayaradj S."/>
            <person name="Cavanaugh K."/>
            <person name="Han R."/>
            <person name="Bertier L."/>
            <person name="Beede B."/>
            <person name="Kafkas S."/>
            <person name="Golino D."/>
            <person name="Preece J."/>
            <person name="Michelmore R."/>
        </authorList>
    </citation>
    <scope>NUCLEOTIDE SEQUENCE [LARGE SCALE GENOMIC DNA]</scope>
</reference>
<organism evidence="1 2">
    <name type="scientific">Pistacia integerrima</name>
    <dbReference type="NCBI Taxonomy" id="434235"/>
    <lineage>
        <taxon>Eukaryota</taxon>
        <taxon>Viridiplantae</taxon>
        <taxon>Streptophyta</taxon>
        <taxon>Embryophyta</taxon>
        <taxon>Tracheophyta</taxon>
        <taxon>Spermatophyta</taxon>
        <taxon>Magnoliopsida</taxon>
        <taxon>eudicotyledons</taxon>
        <taxon>Gunneridae</taxon>
        <taxon>Pentapetalae</taxon>
        <taxon>rosids</taxon>
        <taxon>malvids</taxon>
        <taxon>Sapindales</taxon>
        <taxon>Anacardiaceae</taxon>
        <taxon>Pistacia</taxon>
    </lineage>
</organism>
<keyword evidence="2" id="KW-1185">Reference proteome</keyword>
<proteinExistence type="predicted"/>